<protein>
    <submittedName>
        <fullName evidence="1">Uncharacterized protein</fullName>
    </submittedName>
</protein>
<sequence length="61" mass="7058">MYFPRESTSLSALVRARRVGKVYMIIMVCYNECGIDIKNQISKIKIMEPRQGGAECLHFDF</sequence>
<gene>
    <name evidence="1" type="ORF">A3I42_01680</name>
</gene>
<evidence type="ECO:0000313" key="2">
    <source>
        <dbReference type="Proteomes" id="UP000178264"/>
    </source>
</evidence>
<dbReference type="EMBL" id="MGER01000015">
    <property type="protein sequence ID" value="OGL88723.1"/>
    <property type="molecule type" value="Genomic_DNA"/>
</dbReference>
<proteinExistence type="predicted"/>
<organism evidence="1 2">
    <name type="scientific">Candidatus Uhrbacteria bacterium RIFCSPLOWO2_02_FULL_49_11</name>
    <dbReference type="NCBI Taxonomy" id="1802409"/>
    <lineage>
        <taxon>Bacteria</taxon>
        <taxon>Candidatus Uhriibacteriota</taxon>
    </lineage>
</organism>
<evidence type="ECO:0000313" key="1">
    <source>
        <dbReference type="EMBL" id="OGL88723.1"/>
    </source>
</evidence>
<accession>A0A1F7VE49</accession>
<name>A0A1F7VE49_9BACT</name>
<dbReference type="Proteomes" id="UP000178264">
    <property type="component" value="Unassembled WGS sequence"/>
</dbReference>
<dbReference type="AlphaFoldDB" id="A0A1F7VE49"/>
<reference evidence="1 2" key="1">
    <citation type="journal article" date="2016" name="Nat. Commun.">
        <title>Thousands of microbial genomes shed light on interconnected biogeochemical processes in an aquifer system.</title>
        <authorList>
            <person name="Anantharaman K."/>
            <person name="Brown C.T."/>
            <person name="Hug L.A."/>
            <person name="Sharon I."/>
            <person name="Castelle C.J."/>
            <person name="Probst A.J."/>
            <person name="Thomas B.C."/>
            <person name="Singh A."/>
            <person name="Wilkins M.J."/>
            <person name="Karaoz U."/>
            <person name="Brodie E.L."/>
            <person name="Williams K.H."/>
            <person name="Hubbard S.S."/>
            <person name="Banfield J.F."/>
        </authorList>
    </citation>
    <scope>NUCLEOTIDE SEQUENCE [LARGE SCALE GENOMIC DNA]</scope>
</reference>
<comment type="caution">
    <text evidence="1">The sequence shown here is derived from an EMBL/GenBank/DDBJ whole genome shotgun (WGS) entry which is preliminary data.</text>
</comment>